<keyword evidence="2" id="KW-0732">Signal</keyword>
<feature type="compositionally biased region" description="Basic residues" evidence="1">
    <location>
        <begin position="27"/>
        <end position="38"/>
    </location>
</feature>
<feature type="region of interest" description="Disordered" evidence="1">
    <location>
        <begin position="23"/>
        <end position="42"/>
    </location>
</feature>
<dbReference type="Gene3D" id="3.20.20.80">
    <property type="entry name" value="Glycosidases"/>
    <property type="match status" value="1"/>
</dbReference>
<dbReference type="InterPro" id="IPR024655">
    <property type="entry name" value="Asl1_glyco_hydro_catalytic"/>
</dbReference>
<dbReference type="VEuPathDB" id="FungiDB:BO71DRAFT_402274"/>
<dbReference type="EMBL" id="KZ825986">
    <property type="protein sequence ID" value="PYH90339.1"/>
    <property type="molecule type" value="Genomic_DNA"/>
</dbReference>
<gene>
    <name evidence="4" type="ORF">BO71DRAFT_402274</name>
</gene>
<dbReference type="Pfam" id="PF11790">
    <property type="entry name" value="Glyco_hydro_cc"/>
    <property type="match status" value="1"/>
</dbReference>
<dbReference type="OrthoDB" id="43654at2759"/>
<reference evidence="4 5" key="1">
    <citation type="submission" date="2018-02" db="EMBL/GenBank/DDBJ databases">
        <title>The genomes of Aspergillus section Nigri reveals drivers in fungal speciation.</title>
        <authorList>
            <consortium name="DOE Joint Genome Institute"/>
            <person name="Vesth T.C."/>
            <person name="Nybo J."/>
            <person name="Theobald S."/>
            <person name="Brandl J."/>
            <person name="Frisvad J.C."/>
            <person name="Nielsen K.F."/>
            <person name="Lyhne E.K."/>
            <person name="Kogle M.E."/>
            <person name="Kuo A."/>
            <person name="Riley R."/>
            <person name="Clum A."/>
            <person name="Nolan M."/>
            <person name="Lipzen A."/>
            <person name="Salamov A."/>
            <person name="Henrissat B."/>
            <person name="Wiebenga A."/>
            <person name="De vries R.P."/>
            <person name="Grigoriev I.V."/>
            <person name="Mortensen U.H."/>
            <person name="Andersen M.R."/>
            <person name="Baker S.E."/>
        </authorList>
    </citation>
    <scope>NUCLEOTIDE SEQUENCE [LARGE SCALE GENOMIC DNA]</scope>
    <source>
        <strain evidence="4 5">CBS 707.79</strain>
    </source>
</reference>
<feature type="signal peptide" evidence="2">
    <location>
        <begin position="1"/>
        <end position="19"/>
    </location>
</feature>
<evidence type="ECO:0000256" key="2">
    <source>
        <dbReference type="SAM" id="SignalP"/>
    </source>
</evidence>
<name>A0A319D014_9EURO</name>
<feature type="domain" description="Asl1-like glycosyl hydrolase catalytic" evidence="3">
    <location>
        <begin position="42"/>
        <end position="276"/>
    </location>
</feature>
<evidence type="ECO:0000259" key="3">
    <source>
        <dbReference type="Pfam" id="PF11790"/>
    </source>
</evidence>
<accession>A0A319D014</accession>
<sequence>MVSFKSLLTATTLASAVLAIPHSGNSHSHRHASKRASGGKRGAAYNTADTVHTLASNGGTSNGSIAWAYDWNMYNDGSLPGGVEYIPMLWGAKMFGSWFTAIETALASGSSYILGFNEPDSSSQADMSASTAASYYKTYITPFSGKAKLVTPAVTSSTTSGEGLSWMKSFLSDCSSCDLSVLAVHWYGDSAAEFKSFVQQAMQVADDYNLDETWITEFALTSDMSAGGDTSAGAKFLDEVIPWLDAQSGVGRYAYYMCADGYLLSGESLSESGKSYVA</sequence>
<dbReference type="FunFam" id="3.20.20.80:FF:000271">
    <property type="entry name" value="Alkali-sensitive linkage protein 1"/>
    <property type="match status" value="1"/>
</dbReference>
<dbReference type="Proteomes" id="UP000247810">
    <property type="component" value="Unassembled WGS sequence"/>
</dbReference>
<evidence type="ECO:0000313" key="4">
    <source>
        <dbReference type="EMBL" id="PYH90339.1"/>
    </source>
</evidence>
<proteinExistence type="predicted"/>
<dbReference type="PANTHER" id="PTHR34154">
    <property type="entry name" value="ALKALI-SENSITIVE LINKAGE PROTEIN 1"/>
    <property type="match status" value="1"/>
</dbReference>
<dbReference type="PANTHER" id="PTHR34154:SF10">
    <property type="entry name" value="ASL1-LIKE GLYCOSYL HYDROLASE CATALYTIC DOMAIN-CONTAINING PROTEIN"/>
    <property type="match status" value="1"/>
</dbReference>
<dbReference type="InterPro" id="IPR053183">
    <property type="entry name" value="ASL1"/>
</dbReference>
<feature type="chain" id="PRO_5016368363" description="Asl1-like glycosyl hydrolase catalytic domain-containing protein" evidence="2">
    <location>
        <begin position="20"/>
        <end position="278"/>
    </location>
</feature>
<organism evidence="4 5">
    <name type="scientific">Aspergillus ellipticus CBS 707.79</name>
    <dbReference type="NCBI Taxonomy" id="1448320"/>
    <lineage>
        <taxon>Eukaryota</taxon>
        <taxon>Fungi</taxon>
        <taxon>Dikarya</taxon>
        <taxon>Ascomycota</taxon>
        <taxon>Pezizomycotina</taxon>
        <taxon>Eurotiomycetes</taxon>
        <taxon>Eurotiomycetidae</taxon>
        <taxon>Eurotiales</taxon>
        <taxon>Aspergillaceae</taxon>
        <taxon>Aspergillus</taxon>
        <taxon>Aspergillus subgen. Circumdati</taxon>
    </lineage>
</organism>
<dbReference type="GO" id="GO:0071966">
    <property type="term" value="P:fungal-type cell wall polysaccharide metabolic process"/>
    <property type="evidence" value="ECO:0007669"/>
    <property type="project" value="TreeGrafter"/>
</dbReference>
<dbReference type="STRING" id="1448320.A0A319D014"/>
<dbReference type="GO" id="GO:0009277">
    <property type="term" value="C:fungal-type cell wall"/>
    <property type="evidence" value="ECO:0007669"/>
    <property type="project" value="TreeGrafter"/>
</dbReference>
<dbReference type="SUPFAM" id="SSF51445">
    <property type="entry name" value="(Trans)glycosidases"/>
    <property type="match status" value="1"/>
</dbReference>
<evidence type="ECO:0000256" key="1">
    <source>
        <dbReference type="SAM" id="MobiDB-lite"/>
    </source>
</evidence>
<evidence type="ECO:0000313" key="5">
    <source>
        <dbReference type="Proteomes" id="UP000247810"/>
    </source>
</evidence>
<protein>
    <recommendedName>
        <fullName evidence="3">Asl1-like glycosyl hydrolase catalytic domain-containing protein</fullName>
    </recommendedName>
</protein>
<dbReference type="InterPro" id="IPR017853">
    <property type="entry name" value="GH"/>
</dbReference>
<dbReference type="AlphaFoldDB" id="A0A319D014"/>
<keyword evidence="5" id="KW-1185">Reference proteome</keyword>